<keyword evidence="7" id="KW-0762">Sugar transport</keyword>
<feature type="transmembrane region" description="Helical" evidence="9">
    <location>
        <begin position="21"/>
        <end position="49"/>
    </location>
</feature>
<feature type="domain" description="ABC transmembrane type-2" evidence="10">
    <location>
        <begin position="25"/>
        <end position="248"/>
    </location>
</feature>
<evidence type="ECO:0000256" key="2">
    <source>
        <dbReference type="ARBA" id="ARBA00007783"/>
    </source>
</evidence>
<keyword evidence="6 9" id="KW-1133">Transmembrane helix</keyword>
<protein>
    <recommendedName>
        <fullName evidence="9">Transport permease protein</fullName>
    </recommendedName>
</protein>
<comment type="caution">
    <text evidence="11">The sequence shown here is derived from an EMBL/GenBank/DDBJ whole genome shotgun (WGS) entry which is preliminary data.</text>
</comment>
<comment type="similarity">
    <text evidence="2 9">Belongs to the ABC-2 integral membrane protein family.</text>
</comment>
<dbReference type="Proteomes" id="UP000601990">
    <property type="component" value="Unassembled WGS sequence"/>
</dbReference>
<name>A0ABX1N492_9RHOO</name>
<keyword evidence="8 9" id="KW-0472">Membrane</keyword>
<sequence>MRPTLQILWMWLRRDIKSRYAGSLVGMAWAFLGPLATMGLFYVLFAHIFKVRVPELTTDTGYLYYLLAGLVPWLAIAEALSRGTGVIVAYEQFLQKQVFSVEVLPLSVVFSALLPQFVGTAVLFGLLAVAGVGEPIRWLLWPGVLGLQVLMVSGIVLVLSVLAVHLRDLVHGLPVLIQFLFYATPILFSMTMVPEAYHPLFLLNPFAVLIQAHQAILLGLPFGFLQAAALLGWTLVLGVGGIALFRVLRPTVGDGV</sequence>
<feature type="transmembrane region" description="Helical" evidence="9">
    <location>
        <begin position="61"/>
        <end position="80"/>
    </location>
</feature>
<keyword evidence="3 9" id="KW-0813">Transport</keyword>
<evidence type="ECO:0000256" key="8">
    <source>
        <dbReference type="ARBA" id="ARBA00023136"/>
    </source>
</evidence>
<organism evidence="11 12">
    <name type="scientific">Aromatoleum buckelii</name>
    <dbReference type="NCBI Taxonomy" id="200254"/>
    <lineage>
        <taxon>Bacteria</taxon>
        <taxon>Pseudomonadati</taxon>
        <taxon>Pseudomonadota</taxon>
        <taxon>Betaproteobacteria</taxon>
        <taxon>Rhodocyclales</taxon>
        <taxon>Rhodocyclaceae</taxon>
        <taxon>Aromatoleum</taxon>
    </lineage>
</organism>
<dbReference type="RefSeq" id="WP_169199318.1">
    <property type="nucleotide sequence ID" value="NZ_WTVH02000010.1"/>
</dbReference>
<evidence type="ECO:0000256" key="1">
    <source>
        <dbReference type="ARBA" id="ARBA00004651"/>
    </source>
</evidence>
<dbReference type="EMBL" id="WTVH01000023">
    <property type="protein sequence ID" value="NMF94075.1"/>
    <property type="molecule type" value="Genomic_DNA"/>
</dbReference>
<accession>A0ABX1N492</accession>
<feature type="transmembrane region" description="Helical" evidence="9">
    <location>
        <begin position="138"/>
        <end position="162"/>
    </location>
</feature>
<feature type="transmembrane region" description="Helical" evidence="9">
    <location>
        <begin position="101"/>
        <end position="132"/>
    </location>
</feature>
<dbReference type="Pfam" id="PF01061">
    <property type="entry name" value="ABC2_membrane"/>
    <property type="match status" value="1"/>
</dbReference>
<evidence type="ECO:0000256" key="5">
    <source>
        <dbReference type="ARBA" id="ARBA00022692"/>
    </source>
</evidence>
<keyword evidence="5 9" id="KW-0812">Transmembrane</keyword>
<evidence type="ECO:0000256" key="7">
    <source>
        <dbReference type="ARBA" id="ARBA00023047"/>
    </source>
</evidence>
<dbReference type="InterPro" id="IPR013525">
    <property type="entry name" value="ABC2_TM"/>
</dbReference>
<keyword evidence="4 9" id="KW-1003">Cell membrane</keyword>
<dbReference type="PANTHER" id="PTHR30413:SF10">
    <property type="entry name" value="CAPSULE POLYSACCHARIDE EXPORT INNER-MEMBRANE PROTEIN CTRC"/>
    <property type="match status" value="1"/>
</dbReference>
<evidence type="ECO:0000256" key="9">
    <source>
        <dbReference type="RuleBase" id="RU361157"/>
    </source>
</evidence>
<keyword evidence="12" id="KW-1185">Reference proteome</keyword>
<evidence type="ECO:0000313" key="12">
    <source>
        <dbReference type="Proteomes" id="UP000601990"/>
    </source>
</evidence>
<dbReference type="PANTHER" id="PTHR30413">
    <property type="entry name" value="INNER MEMBRANE TRANSPORT PERMEASE"/>
    <property type="match status" value="1"/>
</dbReference>
<reference evidence="11" key="1">
    <citation type="submission" date="2019-12" db="EMBL/GenBank/DDBJ databases">
        <title>Comparative genomics gives insights into the taxonomy of the Azoarcus-Aromatoleum group and reveals separate origins of nif in the plant-associated Azoarcus and non-plant-associated Aromatoleum sub-groups.</title>
        <authorList>
            <person name="Lafos M."/>
            <person name="Maluk M."/>
            <person name="Batista M."/>
            <person name="Junghare M."/>
            <person name="Carmona M."/>
            <person name="Faoro H."/>
            <person name="Cruz L.M."/>
            <person name="Battistoni F."/>
            <person name="De Souza E."/>
            <person name="Pedrosa F."/>
            <person name="Chen W.-M."/>
            <person name="Poole P.S."/>
            <person name="Dixon R.A."/>
            <person name="James E.K."/>
        </authorList>
    </citation>
    <scope>NUCLEOTIDE SEQUENCE</scope>
    <source>
        <strain evidence="11">U120</strain>
    </source>
</reference>
<evidence type="ECO:0000259" key="10">
    <source>
        <dbReference type="PROSITE" id="PS51012"/>
    </source>
</evidence>
<proteinExistence type="inferred from homology"/>
<evidence type="ECO:0000256" key="6">
    <source>
        <dbReference type="ARBA" id="ARBA00022989"/>
    </source>
</evidence>
<feature type="transmembrane region" description="Helical" evidence="9">
    <location>
        <begin position="227"/>
        <end position="248"/>
    </location>
</feature>
<feature type="transmembrane region" description="Helical" evidence="9">
    <location>
        <begin position="169"/>
        <end position="188"/>
    </location>
</feature>
<evidence type="ECO:0000313" key="11">
    <source>
        <dbReference type="EMBL" id="NMF94075.1"/>
    </source>
</evidence>
<evidence type="ECO:0000256" key="4">
    <source>
        <dbReference type="ARBA" id="ARBA00022475"/>
    </source>
</evidence>
<evidence type="ECO:0000256" key="3">
    <source>
        <dbReference type="ARBA" id="ARBA00022448"/>
    </source>
</evidence>
<gene>
    <name evidence="11" type="ORF">GO608_12135</name>
</gene>
<keyword evidence="7" id="KW-0625">Polysaccharide transport</keyword>
<comment type="subcellular location">
    <subcellularLocation>
        <location evidence="9">Cell inner membrane</location>
        <topology evidence="9">Multi-pass membrane protein</topology>
    </subcellularLocation>
    <subcellularLocation>
        <location evidence="1">Cell membrane</location>
        <topology evidence="1">Multi-pass membrane protein</topology>
    </subcellularLocation>
</comment>
<dbReference type="PROSITE" id="PS51012">
    <property type="entry name" value="ABC_TM2"/>
    <property type="match status" value="1"/>
</dbReference>
<dbReference type="InterPro" id="IPR047817">
    <property type="entry name" value="ABC2_TM_bact-type"/>
</dbReference>